<evidence type="ECO:0000313" key="1">
    <source>
        <dbReference type="EMBL" id="CAH0374446.1"/>
    </source>
</evidence>
<dbReference type="Proteomes" id="UP000789595">
    <property type="component" value="Unassembled WGS sequence"/>
</dbReference>
<organism evidence="1 2">
    <name type="scientific">Pelagomonas calceolata</name>
    <dbReference type="NCBI Taxonomy" id="35677"/>
    <lineage>
        <taxon>Eukaryota</taxon>
        <taxon>Sar</taxon>
        <taxon>Stramenopiles</taxon>
        <taxon>Ochrophyta</taxon>
        <taxon>Pelagophyceae</taxon>
        <taxon>Pelagomonadales</taxon>
        <taxon>Pelagomonadaceae</taxon>
        <taxon>Pelagomonas</taxon>
    </lineage>
</organism>
<sequence length="101" mass="10698">MLAACKTLASLVTKSTNAARGGSVATVRRLHELGAPCAVGCEIETKWYDPRTWLSDVYEGDGSLCPLRVAADAGHADVVAFLAELLPDVDPATGKRQTKEL</sequence>
<proteinExistence type="predicted"/>
<evidence type="ECO:0000313" key="2">
    <source>
        <dbReference type="Proteomes" id="UP000789595"/>
    </source>
</evidence>
<gene>
    <name evidence="1" type="ORF">PECAL_4P17250</name>
</gene>
<reference evidence="1" key="1">
    <citation type="submission" date="2021-11" db="EMBL/GenBank/DDBJ databases">
        <authorList>
            <consortium name="Genoscope - CEA"/>
            <person name="William W."/>
        </authorList>
    </citation>
    <scope>NUCLEOTIDE SEQUENCE</scope>
</reference>
<dbReference type="AlphaFoldDB" id="A0A8J2STI6"/>
<dbReference type="InterPro" id="IPR036770">
    <property type="entry name" value="Ankyrin_rpt-contain_sf"/>
</dbReference>
<protein>
    <submittedName>
        <fullName evidence="1">Uncharacterized protein</fullName>
    </submittedName>
</protein>
<name>A0A8J2STI6_9STRA</name>
<dbReference type="Gene3D" id="1.25.40.20">
    <property type="entry name" value="Ankyrin repeat-containing domain"/>
    <property type="match status" value="1"/>
</dbReference>
<dbReference type="EMBL" id="CAKKNE010000004">
    <property type="protein sequence ID" value="CAH0374446.1"/>
    <property type="molecule type" value="Genomic_DNA"/>
</dbReference>
<keyword evidence="2" id="KW-1185">Reference proteome</keyword>
<comment type="caution">
    <text evidence="1">The sequence shown here is derived from an EMBL/GenBank/DDBJ whole genome shotgun (WGS) entry which is preliminary data.</text>
</comment>
<accession>A0A8J2STI6</accession>